<dbReference type="InterPro" id="IPR014043">
    <property type="entry name" value="Acyl_transferase_dom"/>
</dbReference>
<dbReference type="PRINTS" id="PR01483">
    <property type="entry name" value="FASYNTHASE"/>
</dbReference>
<dbReference type="PANTHER" id="PTHR10982:SF21">
    <property type="entry name" value="FATTY ACID SYNTHASE SUBUNIT BETA"/>
    <property type="match status" value="1"/>
</dbReference>
<dbReference type="GO" id="GO:0005835">
    <property type="term" value="C:fatty acid synthase complex"/>
    <property type="evidence" value="ECO:0007669"/>
    <property type="project" value="InterPro"/>
</dbReference>
<name>A0A6A4HNR5_9AGAR</name>
<dbReference type="Gene3D" id="3.40.50.720">
    <property type="entry name" value="NAD(P)-binding Rossmann-like Domain"/>
    <property type="match status" value="1"/>
</dbReference>
<dbReference type="Proteomes" id="UP000799118">
    <property type="component" value="Unassembled WGS sequence"/>
</dbReference>
<sequence>MNFIGAAGTRNHNHFTIRVFCKKYGEDAVFTVHFYGDRKTELFGTARFKKDFRFYKPRLAGVVTPAIDGKGTQVKEQGSKNRQKHKELESEDCSWLWAQRALFDFIHTTLGMDLDFILPFAGIPENGCEIDGINDKSELVAPGKVVKVKGHVYRDGKPVVKLTEEPDYIVPWFEWEDESRSLTPGLPLVFQLQSKVSFKDWVSFYELLVTGDIFIQDQLKNFHKVGSVDFQADDAHGNPVVSYLQRHGVVQGLTVPLANEGYTLTSMEGSTSFSALLTNEPYSGVLGDSNPIHINPYFSCYAGLPVLLPVDTIRTLLQRNIRNVYFRTIPLSEWFFPERSLRSTYAISVETVNSSGEKVLEGSVEVSQTTTSYVFNGQGSQEPGMGMDLYNTSPAARAVWDGADEHRRAVYGFSIVENVKDNPKDKTIHFGGIKGQAIRQRYMEMSYDTDKDGHVKTLPLFADIVILTPKYTFNHRNGVLFAQIALVVTEKAAFEDMRAKGFVQTDCAFAGHSLGEYSALASITDVLAISALVDIVFYRGITMQRTVERDLENCSNYAILLTNVEGQQYICAGELVALQTMMNVSRVKIRNANVTTPKRASVV</sequence>
<dbReference type="GO" id="GO:0004312">
    <property type="term" value="F:fatty acid synthase activity"/>
    <property type="evidence" value="ECO:0007669"/>
    <property type="project" value="InterPro"/>
</dbReference>
<dbReference type="Gene3D" id="3.40.366.10">
    <property type="entry name" value="Malonyl-Coenzyme A Acyl Carrier Protein, domain 2"/>
    <property type="match status" value="1"/>
</dbReference>
<feature type="domain" description="Malonyl-CoA:ACP transacylase (MAT)" evidence="2">
    <location>
        <begin position="373"/>
        <end position="567"/>
    </location>
</feature>
<evidence type="ECO:0000259" key="2">
    <source>
        <dbReference type="Pfam" id="PF00698"/>
    </source>
</evidence>
<dbReference type="EMBL" id="ML769467">
    <property type="protein sequence ID" value="KAE9399653.1"/>
    <property type="molecule type" value="Genomic_DNA"/>
</dbReference>
<dbReference type="SUPFAM" id="SSF52151">
    <property type="entry name" value="FabD/lysophospholipase-like"/>
    <property type="match status" value="1"/>
</dbReference>
<evidence type="ECO:0000313" key="3">
    <source>
        <dbReference type="EMBL" id="KAE9399653.1"/>
    </source>
</evidence>
<keyword evidence="4" id="KW-1185">Reference proteome</keyword>
<dbReference type="AlphaFoldDB" id="A0A6A4HNR5"/>
<dbReference type="OrthoDB" id="3045391at2759"/>
<accession>A0A6A4HNR5</accession>
<dbReference type="Pfam" id="PF22235">
    <property type="entry name" value="FAS1_thioest_ins"/>
    <property type="match status" value="1"/>
</dbReference>
<gene>
    <name evidence="3" type="ORF">BT96DRAFT_939321</name>
</gene>
<dbReference type="Gene3D" id="2.40.128.700">
    <property type="match status" value="1"/>
</dbReference>
<dbReference type="GO" id="GO:0006633">
    <property type="term" value="P:fatty acid biosynthetic process"/>
    <property type="evidence" value="ECO:0007669"/>
    <property type="project" value="InterPro"/>
</dbReference>
<proteinExistence type="predicted"/>
<keyword evidence="1" id="KW-0808">Transferase</keyword>
<reference evidence="3" key="1">
    <citation type="journal article" date="2019" name="Environ. Microbiol.">
        <title>Fungal ecological strategies reflected in gene transcription - a case study of two litter decomposers.</title>
        <authorList>
            <person name="Barbi F."/>
            <person name="Kohler A."/>
            <person name="Barry K."/>
            <person name="Baskaran P."/>
            <person name="Daum C."/>
            <person name="Fauchery L."/>
            <person name="Ihrmark K."/>
            <person name="Kuo A."/>
            <person name="LaButti K."/>
            <person name="Lipzen A."/>
            <person name="Morin E."/>
            <person name="Grigoriev I.V."/>
            <person name="Henrissat B."/>
            <person name="Lindahl B."/>
            <person name="Martin F."/>
        </authorList>
    </citation>
    <scope>NUCLEOTIDE SEQUENCE</scope>
    <source>
        <strain evidence="3">JB14</strain>
    </source>
</reference>
<dbReference type="InterPro" id="IPR050830">
    <property type="entry name" value="Fungal_FAS"/>
</dbReference>
<dbReference type="InterPro" id="IPR003965">
    <property type="entry name" value="Fatty_acid_synthase"/>
</dbReference>
<evidence type="ECO:0000256" key="1">
    <source>
        <dbReference type="ARBA" id="ARBA00022679"/>
    </source>
</evidence>
<dbReference type="InterPro" id="IPR016035">
    <property type="entry name" value="Acyl_Trfase/lysoPLipase"/>
</dbReference>
<dbReference type="Gene3D" id="6.10.60.10">
    <property type="match status" value="1"/>
</dbReference>
<dbReference type="InterPro" id="IPR001227">
    <property type="entry name" value="Ac_transferase_dom_sf"/>
</dbReference>
<organism evidence="3 4">
    <name type="scientific">Gymnopus androsaceus JB14</name>
    <dbReference type="NCBI Taxonomy" id="1447944"/>
    <lineage>
        <taxon>Eukaryota</taxon>
        <taxon>Fungi</taxon>
        <taxon>Dikarya</taxon>
        <taxon>Basidiomycota</taxon>
        <taxon>Agaricomycotina</taxon>
        <taxon>Agaricomycetes</taxon>
        <taxon>Agaricomycetidae</taxon>
        <taxon>Agaricales</taxon>
        <taxon>Marasmiineae</taxon>
        <taxon>Omphalotaceae</taxon>
        <taxon>Gymnopus</taxon>
    </lineage>
</organism>
<evidence type="ECO:0000313" key="4">
    <source>
        <dbReference type="Proteomes" id="UP000799118"/>
    </source>
</evidence>
<dbReference type="PANTHER" id="PTHR10982">
    <property type="entry name" value="MALONYL COA-ACYL CARRIER PROTEIN TRANSACYLASE"/>
    <property type="match status" value="1"/>
</dbReference>
<protein>
    <recommendedName>
        <fullName evidence="2">Malonyl-CoA:ACP transacylase (MAT) domain-containing protein</fullName>
    </recommendedName>
</protein>
<dbReference type="Pfam" id="PF00698">
    <property type="entry name" value="Acyl_transf_1"/>
    <property type="match status" value="1"/>
</dbReference>